<dbReference type="InterPro" id="IPR036291">
    <property type="entry name" value="NAD(P)-bd_dom_sf"/>
</dbReference>
<accession>A0A516R6S5</accession>
<dbReference type="Proteomes" id="UP000316806">
    <property type="component" value="Chromosome"/>
</dbReference>
<gene>
    <name evidence="2" type="ORF">FH965_12835</name>
</gene>
<evidence type="ECO:0000259" key="1">
    <source>
        <dbReference type="Pfam" id="PF13460"/>
    </source>
</evidence>
<dbReference type="Pfam" id="PF13460">
    <property type="entry name" value="NAD_binding_10"/>
    <property type="match status" value="1"/>
</dbReference>
<dbReference type="Gene3D" id="3.90.25.10">
    <property type="entry name" value="UDP-galactose 4-epimerase, domain 1"/>
    <property type="match status" value="1"/>
</dbReference>
<dbReference type="InterPro" id="IPR016040">
    <property type="entry name" value="NAD(P)-bd_dom"/>
</dbReference>
<dbReference type="RefSeq" id="WP_144003256.1">
    <property type="nucleotide sequence ID" value="NZ_CP040916.1"/>
</dbReference>
<proteinExistence type="predicted"/>
<evidence type="ECO:0000313" key="2">
    <source>
        <dbReference type="EMBL" id="QDQ11359.1"/>
    </source>
</evidence>
<dbReference type="AlphaFoldDB" id="A0A516R6S5"/>
<organism evidence="2 3">
    <name type="scientific">Streptomyces spectabilis</name>
    <dbReference type="NCBI Taxonomy" id="68270"/>
    <lineage>
        <taxon>Bacteria</taxon>
        <taxon>Bacillati</taxon>
        <taxon>Actinomycetota</taxon>
        <taxon>Actinomycetes</taxon>
        <taxon>Kitasatosporales</taxon>
        <taxon>Streptomycetaceae</taxon>
        <taxon>Streptomyces</taxon>
    </lineage>
</organism>
<feature type="domain" description="NAD(P)-binding" evidence="1">
    <location>
        <begin position="17"/>
        <end position="111"/>
    </location>
</feature>
<dbReference type="EMBL" id="CP040916">
    <property type="protein sequence ID" value="QDQ11359.1"/>
    <property type="molecule type" value="Genomic_DNA"/>
</dbReference>
<dbReference type="PANTHER" id="PTHR43162:SF1">
    <property type="entry name" value="PRESTALK A DIFFERENTIATION PROTEIN A"/>
    <property type="match status" value="1"/>
</dbReference>
<evidence type="ECO:0000313" key="3">
    <source>
        <dbReference type="Proteomes" id="UP000316806"/>
    </source>
</evidence>
<dbReference type="SUPFAM" id="SSF51735">
    <property type="entry name" value="NAD(P)-binding Rossmann-fold domains"/>
    <property type="match status" value="1"/>
</dbReference>
<name>A0A516R6S5_STRST</name>
<reference evidence="2 3" key="1">
    <citation type="journal article" date="2019" name="J. Ind. Microbiol. Biotechnol.">
        <title>The complete genomic sequence of Streptomyces spectabilis NRRL-2792 and identification of secondary metabolite biosynthetic gene clusters.</title>
        <authorList>
            <person name="Sinha A."/>
            <person name="Phillips-Salemka S."/>
            <person name="Niraula T.A."/>
            <person name="Short K.A."/>
            <person name="Niraula N.P."/>
        </authorList>
    </citation>
    <scope>NUCLEOTIDE SEQUENCE [LARGE SCALE GENOMIC DNA]</scope>
    <source>
        <strain evidence="2 3">NRRL 2792</strain>
    </source>
</reference>
<dbReference type="Gene3D" id="3.40.50.720">
    <property type="entry name" value="NAD(P)-binding Rossmann-like Domain"/>
    <property type="match status" value="1"/>
</dbReference>
<protein>
    <submittedName>
        <fullName evidence="2">NAD-dependent epimerase/dehydratase family protein</fullName>
    </submittedName>
</protein>
<dbReference type="InterPro" id="IPR051604">
    <property type="entry name" value="Ergot_Alk_Oxidoreductase"/>
</dbReference>
<sequence length="282" mass="30215">MTNTTTAEAHPVHLVSGATGTVGREVVRELLERGQRVRALTRDPAKAGFPDGVEAVRGDLTDPVSLKDALAGVTGLHLITFGGAAFQPLETGPEIVRMARDAGVRRVTVLNGGGPTPLEDAVRAAGLDWTVLMPVEFMANALEWAEETRTRDTVRAPFVDRLSALVHEGDIGAVAAVALTEEGHAGEEYLITGPQALTIRDKVAAIAGARGRDVELVELSEEEAAERMRAEGQDEYTIAWLLDVYKNTPPEGRTVVDTVQRVTGRPARPFAAWAEAHAADFR</sequence>
<dbReference type="PANTHER" id="PTHR43162">
    <property type="match status" value="1"/>
</dbReference>